<evidence type="ECO:0000313" key="5">
    <source>
        <dbReference type="Proteomes" id="UP001341840"/>
    </source>
</evidence>
<dbReference type="InterPro" id="IPR008974">
    <property type="entry name" value="TRAF-like"/>
</dbReference>
<evidence type="ECO:0000256" key="2">
    <source>
        <dbReference type="SAM" id="Coils"/>
    </source>
</evidence>
<keyword evidence="1 2" id="KW-0175">Coiled coil</keyword>
<feature type="coiled-coil region" evidence="2">
    <location>
        <begin position="746"/>
        <end position="773"/>
    </location>
</feature>
<evidence type="ECO:0000313" key="4">
    <source>
        <dbReference type="EMBL" id="MED6108137.1"/>
    </source>
</evidence>
<dbReference type="InterPro" id="IPR002083">
    <property type="entry name" value="MATH/TRAF_dom"/>
</dbReference>
<dbReference type="CDD" id="cd00121">
    <property type="entry name" value="MATH"/>
    <property type="match status" value="2"/>
</dbReference>
<proteinExistence type="predicted"/>
<dbReference type="Gene3D" id="2.60.210.10">
    <property type="entry name" value="Apoptosis, Tumor Necrosis Factor Receptor Associated Protein 2, Chain A"/>
    <property type="match status" value="2"/>
</dbReference>
<evidence type="ECO:0000259" key="3">
    <source>
        <dbReference type="PROSITE" id="PS50144"/>
    </source>
</evidence>
<sequence>MDLNKFYNVQFGFLVNDTCIIVAEVCVNDLGLLDQNHQPLLVDFKGLCKIQKEYVEVLEQSCSKHPSLIESHRKRKRSERFNECSFTALGELLHFLETKKVRDMMSHDACKELQDLWDEVDMRFDYDLSWLEPRVKSALTYFEKATKVEELHRNVADLEEKLKILKALKAKEITMIVDLETTKKELAKENEGARSEGFNKCQVHRTINNFSNLTSDKVSSETFFTGPYPWWIVVYPKRFCIKLGKFMVLHLYASDIVNFPVGRRSANIKLSLVNQLESKSTIVEGRSGVPAPRLESDRVFRFHDPQNGFLVKDTCIIAAEVSVNDLGLLDHMYNHPSSFMDFKGLCKIEKEYVEVLEESCSKHPSLIECHINRSQRFNECSFTILGKLLLFLKTKKVKDMMNHDACKELKDLWDEVEIRFDDLSWLEPHVKSALTYFEKAAKVEKLKTLKETAIAMDADLETTKKELAKAEEEECCFCKFTTEIEGLIGTVQRRIMKDQEVITKVKFTWTINNFSKLTLGEERYSWRIGFCPNWPSSPSSSESGIHTSVCLFSVDSDFPVEGRSANFKLSVLNQLDSKSTKINDRENVLLTDDEFFYSLAFIHLDLEPQDGFLVNDTCIIVAEVSVTDIGLLDRNDPRSLGDFKGLCKIEKEYVEVLEESCSKHSSLIECHRNRKRSKRFNECSFTALGKLLHFLKTKKVKDMKSHDDCKELQDLWDEVEIRFDDLSWLEPHVKSALTYFDKAGKVEKLKGDVADLEENVKNLKARAIAMDADLESRKKELAKAEEGFVERDLDDQLGSRVP</sequence>
<feature type="domain" description="MATH" evidence="3">
    <location>
        <begin position="1"/>
        <end position="25"/>
    </location>
</feature>
<gene>
    <name evidence="4" type="ORF">PIB30_020584</name>
</gene>
<dbReference type="SUPFAM" id="SSF49599">
    <property type="entry name" value="TRAF domain-like"/>
    <property type="match status" value="2"/>
</dbReference>
<feature type="domain" description="MATH" evidence="3">
    <location>
        <begin position="504"/>
        <end position="624"/>
    </location>
</feature>
<feature type="domain" description="MATH" evidence="3">
    <location>
        <begin position="200"/>
        <end position="321"/>
    </location>
</feature>
<dbReference type="PANTHER" id="PTHR46236">
    <property type="entry name" value="TRAF-LIKE SUPERFAMILY PROTEIN"/>
    <property type="match status" value="1"/>
</dbReference>
<name>A0ABU6Q8F8_9FABA</name>
<accession>A0ABU6Q8F8</accession>
<comment type="caution">
    <text evidence="4">The sequence shown here is derived from an EMBL/GenBank/DDBJ whole genome shotgun (WGS) entry which is preliminary data.</text>
</comment>
<protein>
    <recommendedName>
        <fullName evidence="3">MATH domain-containing protein</fullName>
    </recommendedName>
</protein>
<feature type="coiled-coil region" evidence="2">
    <location>
        <begin position="446"/>
        <end position="473"/>
    </location>
</feature>
<dbReference type="Pfam" id="PF22486">
    <property type="entry name" value="MATH_2"/>
    <property type="match status" value="2"/>
</dbReference>
<feature type="coiled-coil region" evidence="2">
    <location>
        <begin position="141"/>
        <end position="196"/>
    </location>
</feature>
<dbReference type="EMBL" id="JASCZI010000066">
    <property type="protein sequence ID" value="MED6108137.1"/>
    <property type="molecule type" value="Genomic_DNA"/>
</dbReference>
<reference evidence="4 5" key="1">
    <citation type="journal article" date="2023" name="Plants (Basel)">
        <title>Bridging the Gap: Combining Genomics and Transcriptomics Approaches to Understand Stylosanthes scabra, an Orphan Legume from the Brazilian Caatinga.</title>
        <authorList>
            <person name="Ferreira-Neto J.R.C."/>
            <person name="da Silva M.D."/>
            <person name="Binneck E."/>
            <person name="de Melo N.F."/>
            <person name="da Silva R.H."/>
            <person name="de Melo A.L.T.M."/>
            <person name="Pandolfi V."/>
            <person name="Bustamante F.O."/>
            <person name="Brasileiro-Vidal A.C."/>
            <person name="Benko-Iseppon A.M."/>
        </authorList>
    </citation>
    <scope>NUCLEOTIDE SEQUENCE [LARGE SCALE GENOMIC DNA]</scope>
    <source>
        <tissue evidence="4">Leaves</tissue>
    </source>
</reference>
<organism evidence="4 5">
    <name type="scientific">Stylosanthes scabra</name>
    <dbReference type="NCBI Taxonomy" id="79078"/>
    <lineage>
        <taxon>Eukaryota</taxon>
        <taxon>Viridiplantae</taxon>
        <taxon>Streptophyta</taxon>
        <taxon>Embryophyta</taxon>
        <taxon>Tracheophyta</taxon>
        <taxon>Spermatophyta</taxon>
        <taxon>Magnoliopsida</taxon>
        <taxon>eudicotyledons</taxon>
        <taxon>Gunneridae</taxon>
        <taxon>Pentapetalae</taxon>
        <taxon>rosids</taxon>
        <taxon>fabids</taxon>
        <taxon>Fabales</taxon>
        <taxon>Fabaceae</taxon>
        <taxon>Papilionoideae</taxon>
        <taxon>50 kb inversion clade</taxon>
        <taxon>dalbergioids sensu lato</taxon>
        <taxon>Dalbergieae</taxon>
        <taxon>Pterocarpus clade</taxon>
        <taxon>Stylosanthes</taxon>
    </lineage>
</organism>
<dbReference type="InterPro" id="IPR050804">
    <property type="entry name" value="MCC"/>
</dbReference>
<keyword evidence="5" id="KW-1185">Reference proteome</keyword>
<dbReference type="Proteomes" id="UP001341840">
    <property type="component" value="Unassembled WGS sequence"/>
</dbReference>
<dbReference type="PANTHER" id="PTHR46236:SF35">
    <property type="entry name" value="MATH DOMAIN-CONTAINING PROTEIN"/>
    <property type="match status" value="1"/>
</dbReference>
<dbReference type="PROSITE" id="PS50144">
    <property type="entry name" value="MATH"/>
    <property type="match status" value="3"/>
</dbReference>
<evidence type="ECO:0000256" key="1">
    <source>
        <dbReference type="ARBA" id="ARBA00023054"/>
    </source>
</evidence>